<feature type="region of interest" description="Disordered" evidence="10">
    <location>
        <begin position="1"/>
        <end position="26"/>
    </location>
</feature>
<evidence type="ECO:0000256" key="6">
    <source>
        <dbReference type="ARBA" id="ARBA00023054"/>
    </source>
</evidence>
<comment type="similarity">
    <text evidence="1 9">Belongs to the SHE3 family.</text>
</comment>
<dbReference type="eggNOG" id="ENOG502S77X">
    <property type="taxonomic scope" value="Eukaryota"/>
</dbReference>
<dbReference type="GO" id="GO:0048309">
    <property type="term" value="P:endoplasmic reticulum inheritance"/>
    <property type="evidence" value="ECO:0007669"/>
    <property type="project" value="InterPro"/>
</dbReference>
<name>W2RNZ0_CYPE1</name>
<keyword evidence="3 9" id="KW-0813">Transport</keyword>
<dbReference type="RefSeq" id="XP_008720920.1">
    <property type="nucleotide sequence ID" value="XM_008722698.1"/>
</dbReference>
<evidence type="ECO:0000256" key="7">
    <source>
        <dbReference type="ARBA" id="ARBA00023136"/>
    </source>
</evidence>
<evidence type="ECO:0000256" key="9">
    <source>
        <dbReference type="RuleBase" id="RU362142"/>
    </source>
</evidence>
<dbReference type="HOGENOM" id="CLU_050241_1_0_1"/>
<comment type="function">
    <text evidence="8">RNA-binding protein that binds specific mRNAs including the ASH1 mRNA, coding for a repressor of the HO endonuclease. Part of the mRNA localization machinery that restricts accumulation of certain proteins to the bud and in the daughter cell. Required for the delivery of cortical endoplasmic reticulum into the emerging bud.</text>
</comment>
<evidence type="ECO:0000256" key="4">
    <source>
        <dbReference type="ARBA" id="ARBA00022824"/>
    </source>
</evidence>
<protein>
    <recommendedName>
        <fullName evidence="2 9">SWI5-dependent HO expression protein 3</fullName>
    </recommendedName>
</protein>
<keyword evidence="6 9" id="KW-0175">Coiled coil</keyword>
<sequence length="358" mass="40789">MAAVNGYTREQSPLSPPEMQRTNTGRVASITRTGMAMITLTTERLIDNKTAAIPPDQSPTTENAAWSSAIGHANTGKSGRVIERLQSDIDRLHREKQLLKMRHDETEKANETLNARNQYLQDRNSNYEQSHEASLRQLARKERQLEDLREELNRERERTGRAEEQARAASMTEEQWRDQASHAKAVAQQKESEYDVIVSCRNMDNDRHQSGLDKIKGSFETLLRQREEDLEKQRKLEIIAEQQRQTIAQLEELTKKLSSNFKTYRNEIDSAVSDLRKGAEGNNTAMAQKLQDMTETTGRMKWVMNIDGLFNGNPRVEQIMPPPVEAASKDSTGEVPPSPTKSPGRRHKLLKRNTKSGR</sequence>
<evidence type="ECO:0000256" key="3">
    <source>
        <dbReference type="ARBA" id="ARBA00022448"/>
    </source>
</evidence>
<evidence type="ECO:0000313" key="12">
    <source>
        <dbReference type="Proteomes" id="UP000030752"/>
    </source>
</evidence>
<evidence type="ECO:0000256" key="8">
    <source>
        <dbReference type="ARBA" id="ARBA00024975"/>
    </source>
</evidence>
<evidence type="ECO:0000256" key="5">
    <source>
        <dbReference type="ARBA" id="ARBA00022884"/>
    </source>
</evidence>
<gene>
    <name evidence="9" type="primary">SHE3</name>
    <name evidence="11" type="ORF">HMPREF1541_08379</name>
</gene>
<feature type="coiled-coil region" evidence="9">
    <location>
        <begin position="82"/>
        <end position="169"/>
    </location>
</feature>
<organism evidence="11 12">
    <name type="scientific">Cyphellophora europaea (strain CBS 101466)</name>
    <name type="common">Phialophora europaea</name>
    <dbReference type="NCBI Taxonomy" id="1220924"/>
    <lineage>
        <taxon>Eukaryota</taxon>
        <taxon>Fungi</taxon>
        <taxon>Dikarya</taxon>
        <taxon>Ascomycota</taxon>
        <taxon>Pezizomycotina</taxon>
        <taxon>Eurotiomycetes</taxon>
        <taxon>Chaetothyriomycetidae</taxon>
        <taxon>Chaetothyriales</taxon>
        <taxon>Cyphellophoraceae</taxon>
        <taxon>Cyphellophora</taxon>
    </lineage>
</organism>
<keyword evidence="12" id="KW-1185">Reference proteome</keyword>
<keyword evidence="9" id="KW-0509">mRNA transport</keyword>
<feature type="coiled-coil region" evidence="9">
    <location>
        <begin position="233"/>
        <end position="267"/>
    </location>
</feature>
<dbReference type="GO" id="GO:0051028">
    <property type="term" value="P:mRNA transport"/>
    <property type="evidence" value="ECO:0007669"/>
    <property type="project" value="UniProtKB-UniRule"/>
</dbReference>
<evidence type="ECO:0000313" key="11">
    <source>
        <dbReference type="EMBL" id="ETN37388.1"/>
    </source>
</evidence>
<keyword evidence="5 9" id="KW-0694">RNA-binding</keyword>
<dbReference type="InParanoid" id="W2RNZ0"/>
<dbReference type="OrthoDB" id="3918393at2759"/>
<dbReference type="AlphaFoldDB" id="W2RNZ0"/>
<evidence type="ECO:0000256" key="10">
    <source>
        <dbReference type="SAM" id="MobiDB-lite"/>
    </source>
</evidence>
<accession>W2RNZ0</accession>
<dbReference type="InterPro" id="IPR031398">
    <property type="entry name" value="She3"/>
</dbReference>
<evidence type="ECO:0000256" key="1">
    <source>
        <dbReference type="ARBA" id="ARBA00008123"/>
    </source>
</evidence>
<dbReference type="Pfam" id="PF17078">
    <property type="entry name" value="SHE3"/>
    <property type="match status" value="1"/>
</dbReference>
<dbReference type="EMBL" id="KB822724">
    <property type="protein sequence ID" value="ETN37388.1"/>
    <property type="molecule type" value="Genomic_DNA"/>
</dbReference>
<dbReference type="GO" id="GO:0005789">
    <property type="term" value="C:endoplasmic reticulum membrane"/>
    <property type="evidence" value="ECO:0007669"/>
    <property type="project" value="UniProtKB-SubCell"/>
</dbReference>
<dbReference type="STRING" id="1220924.W2RNZ0"/>
<dbReference type="GeneID" id="19975718"/>
<dbReference type="VEuPathDB" id="FungiDB:HMPREF1541_08379"/>
<keyword evidence="4 9" id="KW-0256">Endoplasmic reticulum</keyword>
<keyword evidence="7 9" id="KW-0472">Membrane</keyword>
<dbReference type="GO" id="GO:0003723">
    <property type="term" value="F:RNA binding"/>
    <property type="evidence" value="ECO:0007669"/>
    <property type="project" value="UniProtKB-KW"/>
</dbReference>
<proteinExistence type="inferred from homology"/>
<feature type="region of interest" description="Disordered" evidence="10">
    <location>
        <begin position="314"/>
        <end position="358"/>
    </location>
</feature>
<reference evidence="11 12" key="1">
    <citation type="submission" date="2013-03" db="EMBL/GenBank/DDBJ databases">
        <title>The Genome Sequence of Phialophora europaea CBS 101466.</title>
        <authorList>
            <consortium name="The Broad Institute Genomics Platform"/>
            <person name="Cuomo C."/>
            <person name="de Hoog S."/>
            <person name="Gorbushina A."/>
            <person name="Walker B."/>
            <person name="Young S.K."/>
            <person name="Zeng Q."/>
            <person name="Gargeya S."/>
            <person name="Fitzgerald M."/>
            <person name="Haas B."/>
            <person name="Abouelleil A."/>
            <person name="Allen A.W."/>
            <person name="Alvarado L."/>
            <person name="Arachchi H.M."/>
            <person name="Berlin A.M."/>
            <person name="Chapman S.B."/>
            <person name="Gainer-Dewar J."/>
            <person name="Goldberg J."/>
            <person name="Griggs A."/>
            <person name="Gujja S."/>
            <person name="Hansen M."/>
            <person name="Howarth C."/>
            <person name="Imamovic A."/>
            <person name="Ireland A."/>
            <person name="Larimer J."/>
            <person name="McCowan C."/>
            <person name="Murphy C."/>
            <person name="Pearson M."/>
            <person name="Poon T.W."/>
            <person name="Priest M."/>
            <person name="Roberts A."/>
            <person name="Saif S."/>
            <person name="Shea T."/>
            <person name="Sisk P."/>
            <person name="Sykes S."/>
            <person name="Wortman J."/>
            <person name="Nusbaum C."/>
            <person name="Birren B."/>
        </authorList>
    </citation>
    <scope>NUCLEOTIDE SEQUENCE [LARGE SCALE GENOMIC DNA]</scope>
    <source>
        <strain evidence="11 12">CBS 101466</strain>
    </source>
</reference>
<feature type="compositionally biased region" description="Basic residues" evidence="10">
    <location>
        <begin position="343"/>
        <end position="358"/>
    </location>
</feature>
<evidence type="ECO:0000256" key="2">
    <source>
        <dbReference type="ARBA" id="ARBA00019884"/>
    </source>
</evidence>
<comment type="subcellular location">
    <subcellularLocation>
        <location evidence="9">Endoplasmic reticulum membrane</location>
        <topology evidence="9">Peripheral membrane protein</topology>
    </subcellularLocation>
</comment>
<dbReference type="Proteomes" id="UP000030752">
    <property type="component" value="Unassembled WGS sequence"/>
</dbReference>